<reference evidence="2" key="1">
    <citation type="submission" date="2014-11" db="EMBL/GenBank/DDBJ databases">
        <authorList>
            <person name="Otto D Thomas"/>
            <person name="Naeem Raeece"/>
        </authorList>
    </citation>
    <scope>NUCLEOTIDE SEQUENCE</scope>
</reference>
<sequence>MSDTASVVSSTTIVSECAAPPRAAGGRGQSDAAHLAWVASLRNSPKGHKCAGGKKKKNKKGEKKARGPLLTRVSSFEIGTPPTTPPPTALPIASPTFVPVVFHPWMI</sequence>
<evidence type="ECO:0000256" key="1">
    <source>
        <dbReference type="SAM" id="MobiDB-lite"/>
    </source>
</evidence>
<organism evidence="2">
    <name type="scientific">Chromera velia CCMP2878</name>
    <dbReference type="NCBI Taxonomy" id="1169474"/>
    <lineage>
        <taxon>Eukaryota</taxon>
        <taxon>Sar</taxon>
        <taxon>Alveolata</taxon>
        <taxon>Colpodellida</taxon>
        <taxon>Chromeraceae</taxon>
        <taxon>Chromera</taxon>
    </lineage>
</organism>
<protein>
    <submittedName>
        <fullName evidence="2">Uncharacterized protein</fullName>
    </submittedName>
</protein>
<evidence type="ECO:0000313" key="2">
    <source>
        <dbReference type="EMBL" id="CEM32529.1"/>
    </source>
</evidence>
<dbReference type="AlphaFoldDB" id="A0A0G4GQ72"/>
<feature type="compositionally biased region" description="Basic residues" evidence="1">
    <location>
        <begin position="45"/>
        <end position="63"/>
    </location>
</feature>
<feature type="region of interest" description="Disordered" evidence="1">
    <location>
        <begin position="41"/>
        <end position="93"/>
    </location>
</feature>
<proteinExistence type="predicted"/>
<gene>
    <name evidence="2" type="ORF">Cvel_712</name>
</gene>
<name>A0A0G4GQ72_9ALVE</name>
<accession>A0A0G4GQ72</accession>
<dbReference type="VEuPathDB" id="CryptoDB:Cvel_712"/>
<dbReference type="EMBL" id="CDMZ01001436">
    <property type="protein sequence ID" value="CEM32529.1"/>
    <property type="molecule type" value="Genomic_DNA"/>
</dbReference>